<accession>A0A1F5VNT3</accession>
<dbReference type="InterPro" id="IPR023286">
    <property type="entry name" value="ABATE_dom_sf"/>
</dbReference>
<proteinExistence type="predicted"/>
<dbReference type="Proteomes" id="UP000178943">
    <property type="component" value="Unassembled WGS sequence"/>
</dbReference>
<dbReference type="STRING" id="1817863.A2Y62_19860"/>
<dbReference type="Pfam" id="PF07336">
    <property type="entry name" value="ABATE"/>
    <property type="match status" value="1"/>
</dbReference>
<dbReference type="InterPro" id="IPR010852">
    <property type="entry name" value="ABATE"/>
</dbReference>
<feature type="domain" description="Zinc finger CGNR" evidence="1">
    <location>
        <begin position="146"/>
        <end position="185"/>
    </location>
</feature>
<evidence type="ECO:0000313" key="2">
    <source>
        <dbReference type="EMBL" id="OGF65075.1"/>
    </source>
</evidence>
<gene>
    <name evidence="2" type="ORF">A2Y62_19860</name>
</gene>
<dbReference type="PANTHER" id="PTHR35525:SF3">
    <property type="entry name" value="BLL6575 PROTEIN"/>
    <property type="match status" value="1"/>
</dbReference>
<dbReference type="EMBL" id="MFGW01000119">
    <property type="protein sequence ID" value="OGF65075.1"/>
    <property type="molecule type" value="Genomic_DNA"/>
</dbReference>
<reference evidence="2 3" key="1">
    <citation type="journal article" date="2016" name="Nat. Commun.">
        <title>Thousands of microbial genomes shed light on interconnected biogeochemical processes in an aquifer system.</title>
        <authorList>
            <person name="Anantharaman K."/>
            <person name="Brown C.T."/>
            <person name="Hug L.A."/>
            <person name="Sharon I."/>
            <person name="Castelle C.J."/>
            <person name="Probst A.J."/>
            <person name="Thomas B.C."/>
            <person name="Singh A."/>
            <person name="Wilkins M.J."/>
            <person name="Karaoz U."/>
            <person name="Brodie E.L."/>
            <person name="Williams K.H."/>
            <person name="Hubbard S.S."/>
            <person name="Banfield J.F."/>
        </authorList>
    </citation>
    <scope>NUCLEOTIDE SEQUENCE [LARGE SCALE GENOMIC DNA]</scope>
</reference>
<dbReference type="SUPFAM" id="SSF160904">
    <property type="entry name" value="Jann2411-like"/>
    <property type="match status" value="1"/>
</dbReference>
<dbReference type="PANTHER" id="PTHR35525">
    <property type="entry name" value="BLL6575 PROTEIN"/>
    <property type="match status" value="1"/>
</dbReference>
<evidence type="ECO:0000259" key="1">
    <source>
        <dbReference type="Pfam" id="PF11706"/>
    </source>
</evidence>
<dbReference type="AlphaFoldDB" id="A0A1F5VNT3"/>
<dbReference type="Pfam" id="PF11706">
    <property type="entry name" value="zf-CGNR"/>
    <property type="match status" value="1"/>
</dbReference>
<protein>
    <recommendedName>
        <fullName evidence="1">Zinc finger CGNR domain-containing protein</fullName>
    </recommendedName>
</protein>
<evidence type="ECO:0000313" key="3">
    <source>
        <dbReference type="Proteomes" id="UP000178943"/>
    </source>
</evidence>
<dbReference type="InterPro" id="IPR021005">
    <property type="entry name" value="Znf_CGNR"/>
</dbReference>
<organism evidence="2 3">
    <name type="scientific">Candidatus Fischerbacteria bacterium RBG_13_37_8</name>
    <dbReference type="NCBI Taxonomy" id="1817863"/>
    <lineage>
        <taxon>Bacteria</taxon>
        <taxon>Candidatus Fischeribacteriota</taxon>
    </lineage>
</organism>
<comment type="caution">
    <text evidence="2">The sequence shown here is derived from an EMBL/GenBank/DDBJ whole genome shotgun (WGS) entry which is preliminary data.</text>
</comment>
<sequence length="190" mass="22766">MFNISDVLWCELPWLDLLNSDWHDHQGSGRTEDRLEHAAWQRYFFSRWRYNVRGIPKEKLLSELRELRTVIRRVAEKYARNVRVTVNDWRRINKYLKRAPSFRQFRLSDGTLMLDYLPLGEKLDVVLGDIAESFAATVAEGEPLCIKICQNNDCRWIFYDTSKNRSRKWCDSTCGTLMKVRRFRLQRKKS</sequence>
<dbReference type="Gene3D" id="1.10.3300.10">
    <property type="entry name" value="Jann2411-like domain"/>
    <property type="match status" value="1"/>
</dbReference>
<name>A0A1F5VNT3_9BACT</name>